<accession>J9H275</accession>
<sequence length="479" mass="54939">MNFRYTLFMVGSLMATLGYAQEESQAVNLSINHFQIQKLGDKMECSFAFDTDSLHLSSNRSVTLTPMLVHADSMRILTPLVLAGRKQAIQHRRMQKKGKLLQVPASSPDAYHYEELMPYADWMNGATLILTQDLCGCGGHPLSHHIVDSKKVNFERPIFEVKPTLVFMDPEVETVKRRVESGQAFLDFPVNQTVIYPEYRRNKQELAKIRQTIEVVRNDTNTHITHIQIHGYASPEGSWKNNRRLATGRAEALKRYVCQTYQFADSIFTVKATPEDWAGLQKWVEQSDLQQKDAVLKIIATQEEEDVKNTRLQKLGSGETYTYLLKEVYPALRHSDYKVHYTVRAFNLEEAKQILKKRPQLLSLDEMYRIALSYPKGSPSFNEVFDIAIRMFPEDPTANLNVALICIQEKQYERAARYLQKAGDSPLAVHARGILCMMTGQYEEAAKLLEKARQQGVTQAEENLLQLKQKIESKRNLLY</sequence>
<dbReference type="Gene3D" id="3.30.1330.60">
    <property type="entry name" value="OmpA-like domain"/>
    <property type="match status" value="1"/>
</dbReference>
<proteinExistence type="predicted"/>
<comment type="caution">
    <text evidence="2">The sequence shown here is derived from an EMBL/GenBank/DDBJ whole genome shotgun (WGS) entry which is preliminary data.</text>
</comment>
<dbReference type="EMBL" id="AMCI01000845">
    <property type="protein sequence ID" value="EJX07595.1"/>
    <property type="molecule type" value="Genomic_DNA"/>
</dbReference>
<dbReference type="Pfam" id="PF12984">
    <property type="entry name" value="DUF3868"/>
    <property type="match status" value="1"/>
</dbReference>
<dbReference type="InterPro" id="IPR036737">
    <property type="entry name" value="OmpA-like_sf"/>
</dbReference>
<feature type="domain" description="DUF3868" evidence="1">
    <location>
        <begin position="13"/>
        <end position="95"/>
    </location>
</feature>
<organism evidence="2">
    <name type="scientific">gut metagenome</name>
    <dbReference type="NCBI Taxonomy" id="749906"/>
    <lineage>
        <taxon>unclassified sequences</taxon>
        <taxon>metagenomes</taxon>
        <taxon>organismal metagenomes</taxon>
    </lineage>
</organism>
<dbReference type="AlphaFoldDB" id="J9H275"/>
<dbReference type="InterPro" id="IPR024480">
    <property type="entry name" value="DUF3868"/>
</dbReference>
<dbReference type="SUPFAM" id="SSF103088">
    <property type="entry name" value="OmpA-like"/>
    <property type="match status" value="1"/>
</dbReference>
<dbReference type="SUPFAM" id="SSF48452">
    <property type="entry name" value="TPR-like"/>
    <property type="match status" value="1"/>
</dbReference>
<gene>
    <name evidence="2" type="ORF">EVA_04295</name>
</gene>
<reference evidence="2" key="1">
    <citation type="journal article" date="2012" name="PLoS ONE">
        <title>Gene sets for utilization of primary and secondary nutrition supplies in the distal gut of endangered iberian lynx.</title>
        <authorList>
            <person name="Alcaide M."/>
            <person name="Messina E."/>
            <person name="Richter M."/>
            <person name="Bargiela R."/>
            <person name="Peplies J."/>
            <person name="Huws S.A."/>
            <person name="Newbold C.J."/>
            <person name="Golyshin P.N."/>
            <person name="Simon M.A."/>
            <person name="Lopez G."/>
            <person name="Yakimov M.M."/>
            <person name="Ferrer M."/>
        </authorList>
    </citation>
    <scope>NUCLEOTIDE SEQUENCE</scope>
</reference>
<dbReference type="InterPro" id="IPR011990">
    <property type="entry name" value="TPR-like_helical_dom_sf"/>
</dbReference>
<name>J9H275_9ZZZZ</name>
<protein>
    <submittedName>
        <fullName evidence="2">Secreted protein containing Outer membrane protein, OmpA/MotB</fullName>
    </submittedName>
</protein>
<evidence type="ECO:0000259" key="1">
    <source>
        <dbReference type="Pfam" id="PF12984"/>
    </source>
</evidence>
<evidence type="ECO:0000313" key="2">
    <source>
        <dbReference type="EMBL" id="EJX07595.1"/>
    </source>
</evidence>
<dbReference type="Gene3D" id="1.25.40.10">
    <property type="entry name" value="Tetratricopeptide repeat domain"/>
    <property type="match status" value="1"/>
</dbReference>